<dbReference type="EMBL" id="JAGJRS010000034">
    <property type="protein sequence ID" value="MBP1475856.1"/>
    <property type="molecule type" value="Genomic_DNA"/>
</dbReference>
<keyword evidence="1" id="KW-1133">Transmembrane helix</keyword>
<sequence>MNAPPPAHRSTSATAVVSLVFGVLTWFLLPVIGAVVAIVCGHLARSEIRRSQQGMEGDGLAIAGLVLGYAQLVLGVLLVGFLTIALMFGLSIGLSH</sequence>
<dbReference type="InterPro" id="IPR025241">
    <property type="entry name" value="DUF4190"/>
</dbReference>
<comment type="caution">
    <text evidence="3">The sequence shown here is derived from an EMBL/GenBank/DDBJ whole genome shotgun (WGS) entry which is preliminary data.</text>
</comment>
<gene>
    <name evidence="3" type="ORF">J7I44_16265</name>
</gene>
<evidence type="ECO:0000313" key="4">
    <source>
        <dbReference type="Proteomes" id="UP000823790"/>
    </source>
</evidence>
<dbReference type="RefSeq" id="WP_209623161.1">
    <property type="nucleotide sequence ID" value="NZ_JAGJRS010000034.1"/>
</dbReference>
<evidence type="ECO:0000313" key="3">
    <source>
        <dbReference type="EMBL" id="MBP1475856.1"/>
    </source>
</evidence>
<feature type="domain" description="DUF4190" evidence="2">
    <location>
        <begin position="15"/>
        <end position="78"/>
    </location>
</feature>
<proteinExistence type="predicted"/>
<name>A0ABS4DS10_9GAMM</name>
<dbReference type="Pfam" id="PF13828">
    <property type="entry name" value="DUF4190"/>
    <property type="match status" value="1"/>
</dbReference>
<accession>A0ABS4DS10</accession>
<protein>
    <submittedName>
        <fullName evidence="3">DUF4190 domain-containing protein</fullName>
    </submittedName>
</protein>
<dbReference type="Proteomes" id="UP000823790">
    <property type="component" value="Unassembled WGS sequence"/>
</dbReference>
<feature type="transmembrane region" description="Helical" evidence="1">
    <location>
        <begin position="12"/>
        <end position="39"/>
    </location>
</feature>
<reference evidence="3 4" key="1">
    <citation type="submission" date="2021-04" db="EMBL/GenBank/DDBJ databases">
        <authorList>
            <person name="Huq M.A."/>
        </authorList>
    </citation>
    <scope>NUCLEOTIDE SEQUENCE [LARGE SCALE GENOMIC DNA]</scope>
    <source>
        <strain evidence="3 4">MAH-13</strain>
    </source>
</reference>
<keyword evidence="1" id="KW-0472">Membrane</keyword>
<evidence type="ECO:0000256" key="1">
    <source>
        <dbReference type="SAM" id="Phobius"/>
    </source>
</evidence>
<evidence type="ECO:0000259" key="2">
    <source>
        <dbReference type="Pfam" id="PF13828"/>
    </source>
</evidence>
<keyword evidence="1" id="KW-0812">Transmembrane</keyword>
<organism evidence="3 4">
    <name type="scientific">Frateuria flava</name>
    <dbReference type="NCBI Taxonomy" id="2821489"/>
    <lineage>
        <taxon>Bacteria</taxon>
        <taxon>Pseudomonadati</taxon>
        <taxon>Pseudomonadota</taxon>
        <taxon>Gammaproteobacteria</taxon>
        <taxon>Lysobacterales</taxon>
        <taxon>Rhodanobacteraceae</taxon>
        <taxon>Frateuria</taxon>
    </lineage>
</organism>
<keyword evidence="4" id="KW-1185">Reference proteome</keyword>
<feature type="transmembrane region" description="Helical" evidence="1">
    <location>
        <begin position="60"/>
        <end position="90"/>
    </location>
</feature>